<organism evidence="6 7">
    <name type="scientific">Aspergillus leporis</name>
    <dbReference type="NCBI Taxonomy" id="41062"/>
    <lineage>
        <taxon>Eukaryota</taxon>
        <taxon>Fungi</taxon>
        <taxon>Dikarya</taxon>
        <taxon>Ascomycota</taxon>
        <taxon>Pezizomycotina</taxon>
        <taxon>Eurotiomycetes</taxon>
        <taxon>Eurotiomycetidae</taxon>
        <taxon>Eurotiales</taxon>
        <taxon>Aspergillaceae</taxon>
        <taxon>Aspergillus</taxon>
        <taxon>Aspergillus subgen. Circumdati</taxon>
    </lineage>
</organism>
<gene>
    <name evidence="6" type="ORF">BDV29DRAFT_92898</name>
</gene>
<dbReference type="OrthoDB" id="2915840at2759"/>
<keyword evidence="3" id="KW-0274">FAD</keyword>
<dbReference type="InterPro" id="IPR020946">
    <property type="entry name" value="Flavin_mOase-like"/>
</dbReference>
<dbReference type="SUPFAM" id="SSF51905">
    <property type="entry name" value="FAD/NAD(P)-binding domain"/>
    <property type="match status" value="1"/>
</dbReference>
<dbReference type="Pfam" id="PF00743">
    <property type="entry name" value="FMO-like"/>
    <property type="match status" value="1"/>
</dbReference>
<keyword evidence="4" id="KW-0521">NADP</keyword>
<sequence length="586" mass="65478">METVDVTVIGAGWSGLAALKTYHQIDPSASIVLFESAASVGGVWAKHRLYAGLKSNNMLGTYEFSDFPMDESFGVKPGEHIPGTVLQNYMEQYVEHFQLISFIHLNTRVRIAEHNSDGTWTLTIDEHGKGQKTIVSKKLIVCTGITSQPYLPKFTGEENFAVPLFHCRDLLQYQDDLLQPDKRITVFGGTKSSWDAVYAAATAGAHVDWVIRDNGHGPIWMAPPYVTPLKKWLEKLVTTRLLTWFSPCIWGSADGCSRIRSFLHGTWLGRKIVDAFWTTLGNDVIALNKYDSHPETRKLKPWISPFWIASSLSILNYPTNFFDLITSGKVHIHIAHITHLSPKTIHLSTGTALPTNALIASTGWKATPNIDFRPEGLDQTLGFPWAPDSIPKSITQQADTEILHRFPRLRSPPPIPENYTPLAPDAPATAKHPFRLYRFMIPPALAQSRSIAFMGLTTTINTTIIAQAQALWITAYFTNDLTPTPSEKCPEPARKLLLAQGSSDDADLAWETALHSQFGVHRYRGGFGARNPDFVFDALPYIDLLLRDLGVDFERKGALRWLEPYGVEDYRGLVEEWVGGKKKKDA</sequence>
<reference evidence="6 7" key="1">
    <citation type="submission" date="2019-04" db="EMBL/GenBank/DDBJ databases">
        <title>Friends and foes A comparative genomics study of 23 Aspergillus species from section Flavi.</title>
        <authorList>
            <consortium name="DOE Joint Genome Institute"/>
            <person name="Kjaerbolling I."/>
            <person name="Vesth T."/>
            <person name="Frisvad J.C."/>
            <person name="Nybo J.L."/>
            <person name="Theobald S."/>
            <person name="Kildgaard S."/>
            <person name="Isbrandt T."/>
            <person name="Kuo A."/>
            <person name="Sato A."/>
            <person name="Lyhne E.K."/>
            <person name="Kogle M.E."/>
            <person name="Wiebenga A."/>
            <person name="Kun R.S."/>
            <person name="Lubbers R.J."/>
            <person name="Makela M.R."/>
            <person name="Barry K."/>
            <person name="Chovatia M."/>
            <person name="Clum A."/>
            <person name="Daum C."/>
            <person name="Haridas S."/>
            <person name="He G."/>
            <person name="LaButti K."/>
            <person name="Lipzen A."/>
            <person name="Mondo S."/>
            <person name="Riley R."/>
            <person name="Salamov A."/>
            <person name="Simmons B.A."/>
            <person name="Magnuson J.K."/>
            <person name="Henrissat B."/>
            <person name="Mortensen U.H."/>
            <person name="Larsen T.O."/>
            <person name="Devries R.P."/>
            <person name="Grigoriev I.V."/>
            <person name="Machida M."/>
            <person name="Baker S.E."/>
            <person name="Andersen M.R."/>
        </authorList>
    </citation>
    <scope>NUCLEOTIDE SEQUENCE [LARGE SCALE GENOMIC DNA]</scope>
    <source>
        <strain evidence="6 7">CBS 151.66</strain>
    </source>
</reference>
<dbReference type="FunFam" id="3.50.50.60:FF:000258">
    <property type="entry name" value="Flavin-binding monooxygenase-like protein (AFU_orthologue AFUA_6G01900)"/>
    <property type="match status" value="1"/>
</dbReference>
<dbReference type="GO" id="GO:0050660">
    <property type="term" value="F:flavin adenine dinucleotide binding"/>
    <property type="evidence" value="ECO:0007669"/>
    <property type="project" value="InterPro"/>
</dbReference>
<dbReference type="GO" id="GO:0050661">
    <property type="term" value="F:NADP binding"/>
    <property type="evidence" value="ECO:0007669"/>
    <property type="project" value="InterPro"/>
</dbReference>
<dbReference type="AlphaFoldDB" id="A0A5N5WG89"/>
<evidence type="ECO:0000313" key="6">
    <source>
        <dbReference type="EMBL" id="KAB8067323.1"/>
    </source>
</evidence>
<dbReference type="InterPro" id="IPR000960">
    <property type="entry name" value="Flavin_mOase"/>
</dbReference>
<evidence type="ECO:0000256" key="5">
    <source>
        <dbReference type="ARBA" id="ARBA00023002"/>
    </source>
</evidence>
<name>A0A5N5WG89_9EURO</name>
<comment type="similarity">
    <text evidence="1">Belongs to the FMO family.</text>
</comment>
<accession>A0A5N5WG89</accession>
<dbReference type="InterPro" id="IPR036188">
    <property type="entry name" value="FAD/NAD-bd_sf"/>
</dbReference>
<dbReference type="Gene3D" id="3.50.50.60">
    <property type="entry name" value="FAD/NAD(P)-binding domain"/>
    <property type="match status" value="1"/>
</dbReference>
<evidence type="ECO:0000256" key="3">
    <source>
        <dbReference type="ARBA" id="ARBA00022827"/>
    </source>
</evidence>
<evidence type="ECO:0000256" key="1">
    <source>
        <dbReference type="ARBA" id="ARBA00009183"/>
    </source>
</evidence>
<keyword evidence="2" id="KW-0285">Flavoprotein</keyword>
<evidence type="ECO:0008006" key="8">
    <source>
        <dbReference type="Google" id="ProtNLM"/>
    </source>
</evidence>
<dbReference type="PANTHER" id="PTHR23023">
    <property type="entry name" value="DIMETHYLANILINE MONOOXYGENASE"/>
    <property type="match status" value="1"/>
</dbReference>
<keyword evidence="7" id="KW-1185">Reference proteome</keyword>
<evidence type="ECO:0000256" key="2">
    <source>
        <dbReference type="ARBA" id="ARBA00022630"/>
    </source>
</evidence>
<evidence type="ECO:0000313" key="7">
    <source>
        <dbReference type="Proteomes" id="UP000326565"/>
    </source>
</evidence>
<proteinExistence type="inferred from homology"/>
<dbReference type="PIRSF" id="PIRSF000332">
    <property type="entry name" value="FMO"/>
    <property type="match status" value="1"/>
</dbReference>
<evidence type="ECO:0000256" key="4">
    <source>
        <dbReference type="ARBA" id="ARBA00022857"/>
    </source>
</evidence>
<keyword evidence="5" id="KW-0560">Oxidoreductase</keyword>
<dbReference type="Proteomes" id="UP000326565">
    <property type="component" value="Unassembled WGS sequence"/>
</dbReference>
<dbReference type="EMBL" id="ML732506">
    <property type="protein sequence ID" value="KAB8067323.1"/>
    <property type="molecule type" value="Genomic_DNA"/>
</dbReference>
<protein>
    <recommendedName>
        <fullName evidence="8">FAD/NAD(P)-binding domain-containing protein</fullName>
    </recommendedName>
</protein>
<dbReference type="GO" id="GO:0004499">
    <property type="term" value="F:N,N-dimethylaniline monooxygenase activity"/>
    <property type="evidence" value="ECO:0007669"/>
    <property type="project" value="InterPro"/>
</dbReference>
<dbReference type="InterPro" id="IPR050346">
    <property type="entry name" value="FMO-like"/>
</dbReference>